<dbReference type="Proteomes" id="UP000283087">
    <property type="component" value="Unassembled WGS sequence"/>
</dbReference>
<dbReference type="PANTHER" id="PTHR43757:SF2">
    <property type="entry name" value="AMINOMETHYLTRANSFERASE, MITOCHONDRIAL"/>
    <property type="match status" value="1"/>
</dbReference>
<dbReference type="Pfam" id="PF08669">
    <property type="entry name" value="GCV_T_C"/>
    <property type="match status" value="1"/>
</dbReference>
<sequence length="376" mass="41761">MANSWRHSALAERHRALGSKLEDWNGMGTAWSYDSDLSLAHEAIRTKAGLMDVSGLKKVHFVGPHAESLLEYVCTRDITKLYPGKSVYATILNESGKFVDDCVIYRTGPNAFMVVFGAGNGYEMLVRASQGRQATVLFDDDLHDLSLQGPIAVDFLAEHVPGIRELPYFHHMQTRLFGLPVMISRTGYTGERGYEIFCKAADAPTIWDTILELGAPQGIIPCAFTALDMLRVESYLLFYPYDNSEMYPFADEAAGDTLWELGLDFTVSKDKTDFRGANEHFRLKDKERFKIFGALLEGDQAAQEGDTLWADGKQVGIITCAMYSRLTQKSMALVRFDPDYAVQGAPLEVKGSLSVSAIAHSLPFDDPDKKKRTAKG</sequence>
<dbReference type="Pfam" id="PF01571">
    <property type="entry name" value="GCV_T"/>
    <property type="match status" value="1"/>
</dbReference>
<evidence type="ECO:0000256" key="1">
    <source>
        <dbReference type="ARBA" id="ARBA00022576"/>
    </source>
</evidence>
<keyword evidence="6" id="KW-1185">Reference proteome</keyword>
<dbReference type="GO" id="GO:0008483">
    <property type="term" value="F:transaminase activity"/>
    <property type="evidence" value="ECO:0007669"/>
    <property type="project" value="UniProtKB-KW"/>
</dbReference>
<evidence type="ECO:0000259" key="4">
    <source>
        <dbReference type="Pfam" id="PF08669"/>
    </source>
</evidence>
<dbReference type="InterPro" id="IPR013977">
    <property type="entry name" value="GcvT_C"/>
</dbReference>
<feature type="binding site" evidence="2">
    <location>
        <position position="195"/>
    </location>
    <ligand>
        <name>substrate</name>
    </ligand>
</feature>
<dbReference type="Gene3D" id="3.30.1360.120">
    <property type="entry name" value="Probable tRNA modification gtpase trme, domain 1"/>
    <property type="match status" value="1"/>
</dbReference>
<feature type="domain" description="GCVT N-terminal" evidence="3">
    <location>
        <begin position="11"/>
        <end position="271"/>
    </location>
</feature>
<accession>A0A430KMJ4</accession>
<dbReference type="AlphaFoldDB" id="A0A430KMJ4"/>
<proteinExistence type="predicted"/>
<dbReference type="GO" id="GO:0005829">
    <property type="term" value="C:cytosol"/>
    <property type="evidence" value="ECO:0007669"/>
    <property type="project" value="TreeGrafter"/>
</dbReference>
<evidence type="ECO:0000313" key="6">
    <source>
        <dbReference type="Proteomes" id="UP000283087"/>
    </source>
</evidence>
<evidence type="ECO:0000313" key="5">
    <source>
        <dbReference type="EMBL" id="RTE64707.1"/>
    </source>
</evidence>
<reference evidence="5 6" key="1">
    <citation type="submission" date="2018-11" db="EMBL/GenBank/DDBJ databases">
        <title>The draft genome sequence of Amphritea opalescens ANRC-JH13T.</title>
        <authorList>
            <person name="Fang Z."/>
            <person name="Zhang Y."/>
            <person name="Han X."/>
        </authorList>
    </citation>
    <scope>NUCLEOTIDE SEQUENCE [LARGE SCALE GENOMIC DNA]</scope>
    <source>
        <strain evidence="5 6">ANRC-JH13</strain>
    </source>
</reference>
<evidence type="ECO:0000256" key="2">
    <source>
        <dbReference type="PIRSR" id="PIRSR006487-1"/>
    </source>
</evidence>
<dbReference type="InterPro" id="IPR027266">
    <property type="entry name" value="TrmE/GcvT-like"/>
</dbReference>
<evidence type="ECO:0000259" key="3">
    <source>
        <dbReference type="Pfam" id="PF01571"/>
    </source>
</evidence>
<feature type="domain" description="Aminomethyltransferase C-terminal" evidence="4">
    <location>
        <begin position="295"/>
        <end position="351"/>
    </location>
</feature>
<dbReference type="InterPro" id="IPR028896">
    <property type="entry name" value="GcvT/YgfZ/DmdA"/>
</dbReference>
<dbReference type="SUPFAM" id="SSF103025">
    <property type="entry name" value="Folate-binding domain"/>
    <property type="match status" value="1"/>
</dbReference>
<dbReference type="SUPFAM" id="SSF101790">
    <property type="entry name" value="Aminomethyltransferase beta-barrel domain"/>
    <property type="match status" value="1"/>
</dbReference>
<keyword evidence="1" id="KW-0032">Aminotransferase</keyword>
<comment type="caution">
    <text evidence="5">The sequence shown here is derived from an EMBL/GenBank/DDBJ whole genome shotgun (WGS) entry which is preliminary data.</text>
</comment>
<keyword evidence="5" id="KW-0808">Transferase</keyword>
<gene>
    <name evidence="5" type="ORF">EH243_15800</name>
</gene>
<dbReference type="InterPro" id="IPR029043">
    <property type="entry name" value="GcvT/YgfZ_C"/>
</dbReference>
<dbReference type="OrthoDB" id="9774591at2"/>
<organism evidence="5 6">
    <name type="scientific">Amphritea opalescens</name>
    <dbReference type="NCBI Taxonomy" id="2490544"/>
    <lineage>
        <taxon>Bacteria</taxon>
        <taxon>Pseudomonadati</taxon>
        <taxon>Pseudomonadota</taxon>
        <taxon>Gammaproteobacteria</taxon>
        <taxon>Oceanospirillales</taxon>
        <taxon>Oceanospirillaceae</taxon>
        <taxon>Amphritea</taxon>
    </lineage>
</organism>
<dbReference type="RefSeq" id="WP_126159637.1">
    <property type="nucleotide sequence ID" value="NZ_RQXW01000018.1"/>
</dbReference>
<dbReference type="EMBL" id="RQXW01000018">
    <property type="protein sequence ID" value="RTE64707.1"/>
    <property type="molecule type" value="Genomic_DNA"/>
</dbReference>
<dbReference type="PANTHER" id="PTHR43757">
    <property type="entry name" value="AMINOMETHYLTRANSFERASE"/>
    <property type="match status" value="1"/>
</dbReference>
<protein>
    <submittedName>
        <fullName evidence="5">Aminomethyl transferase family protein</fullName>
    </submittedName>
</protein>
<dbReference type="PIRSF" id="PIRSF006487">
    <property type="entry name" value="GcvT"/>
    <property type="match status" value="1"/>
</dbReference>
<dbReference type="InterPro" id="IPR006222">
    <property type="entry name" value="GCVT_N"/>
</dbReference>
<name>A0A430KMJ4_9GAMM</name>